<dbReference type="AlphaFoldDB" id="A0A1M4ZJS9"/>
<name>A0A1M4ZJS9_9BACT</name>
<feature type="compositionally biased region" description="Basic and acidic residues" evidence="1">
    <location>
        <begin position="10"/>
        <end position="21"/>
    </location>
</feature>
<evidence type="ECO:0000259" key="2">
    <source>
        <dbReference type="Pfam" id="PF13699"/>
    </source>
</evidence>
<feature type="region of interest" description="Disordered" evidence="1">
    <location>
        <begin position="540"/>
        <end position="561"/>
    </location>
</feature>
<keyword evidence="4" id="KW-1185">Reference proteome</keyword>
<evidence type="ECO:0000256" key="1">
    <source>
        <dbReference type="SAM" id="MobiDB-lite"/>
    </source>
</evidence>
<dbReference type="InterPro" id="IPR025295">
    <property type="entry name" value="eCIS_core_dom"/>
</dbReference>
<feature type="region of interest" description="Disordered" evidence="1">
    <location>
        <begin position="1"/>
        <end position="21"/>
    </location>
</feature>
<evidence type="ECO:0000313" key="4">
    <source>
        <dbReference type="Proteomes" id="UP000184041"/>
    </source>
</evidence>
<dbReference type="STRING" id="1194090.SAMN05443144_10654"/>
<dbReference type="EMBL" id="FQUS01000006">
    <property type="protein sequence ID" value="SHF18330.1"/>
    <property type="molecule type" value="Genomic_DNA"/>
</dbReference>
<evidence type="ECO:0000313" key="3">
    <source>
        <dbReference type="EMBL" id="SHF18330.1"/>
    </source>
</evidence>
<gene>
    <name evidence="3" type="ORF">SAMN05443144_10654</name>
</gene>
<dbReference type="RefSeq" id="WP_073061377.1">
    <property type="nucleotide sequence ID" value="NZ_FQUS01000006.1"/>
</dbReference>
<feature type="domain" description="eCIS core" evidence="2">
    <location>
        <begin position="148"/>
        <end position="223"/>
    </location>
</feature>
<feature type="region of interest" description="Disordered" evidence="1">
    <location>
        <begin position="220"/>
        <end position="245"/>
    </location>
</feature>
<sequence length="653" mass="73072">MFKHIPYSGRQRDTEASRSDRFVGFDSGREAIRMQPEIQARLKIGRPGDKYEQEADRVADTVMRMPDPQLRRPFVEDEEEKTQMQPTGEEQQLQMQPFHEEEELQMKCEQCEEEEKMQMKSSTNGGTPYAPSDITRQLDATRGSGESLPQDLKHEMSQKMGADFSSINIHTGTGAARLNRKLGARAFTYGQDIYFDSGAFNPESSAGKRLLAHELTHTVQQGSSPKIIQKDDNEEQDQVREATESERREYVREAIRYFENAGEFFQRASIRNDKMLVSILRGWHEAVLHNENIINTYLNEDATLLQELRQAYTTGLRNLMTRASAQLNEPTVRLYLQNMHLIPEWAWPGTADFNLATGQEKRDFIQATTNAFNDATTFSGFTTFTDATLRDVLTRLRDLLHSQLEIIKGDLGNDQSLRDNLHNAYQAALDRVLSAAAPQMGQSVTQLYIQYMDLIPEGMENYEPGISTPVPSGVTPDASGNVVFTINGIEITILPDSAQAGSGAETSFSFSHGNINGTTRNGVITSFTGPDPSTVTIQTKYNPTMSPGSPSGYGRGTTATDEARGNTSLGFHESRHGLDFIRYIRDHQPPTFDGAVGDSVADFQAKINDWQQAWQDYSDDMDETSLQNTDCVGTTIDQYNAAQNPPVVTHHCP</sequence>
<accession>A0A1M4ZJS9</accession>
<proteinExistence type="predicted"/>
<dbReference type="Pfam" id="PF13699">
    <property type="entry name" value="eCIS_core"/>
    <property type="match status" value="1"/>
</dbReference>
<dbReference type="Proteomes" id="UP000184041">
    <property type="component" value="Unassembled WGS sequence"/>
</dbReference>
<reference evidence="3 4" key="1">
    <citation type="submission" date="2016-11" db="EMBL/GenBank/DDBJ databases">
        <authorList>
            <person name="Jaros S."/>
            <person name="Januszkiewicz K."/>
            <person name="Wedrychowicz H."/>
        </authorList>
    </citation>
    <scope>NUCLEOTIDE SEQUENCE [LARGE SCALE GENOMIC DNA]</scope>
    <source>
        <strain evidence="3 4">DSM 21986</strain>
    </source>
</reference>
<organism evidence="3 4">
    <name type="scientific">Fodinibius roseus</name>
    <dbReference type="NCBI Taxonomy" id="1194090"/>
    <lineage>
        <taxon>Bacteria</taxon>
        <taxon>Pseudomonadati</taxon>
        <taxon>Balneolota</taxon>
        <taxon>Balneolia</taxon>
        <taxon>Balneolales</taxon>
        <taxon>Balneolaceae</taxon>
        <taxon>Fodinibius</taxon>
    </lineage>
</organism>
<feature type="compositionally biased region" description="Polar residues" evidence="1">
    <location>
        <begin position="540"/>
        <end position="549"/>
    </location>
</feature>
<protein>
    <recommendedName>
        <fullName evidence="2">eCIS core domain-containing protein</fullName>
    </recommendedName>
</protein>
<dbReference type="OrthoDB" id="4317910at2"/>